<keyword evidence="2" id="KW-0812">Transmembrane</keyword>
<feature type="transmembrane region" description="Helical" evidence="2">
    <location>
        <begin position="61"/>
        <end position="81"/>
    </location>
</feature>
<name>A0A2N6T837_9CORY</name>
<evidence type="ECO:0000256" key="1">
    <source>
        <dbReference type="SAM" id="MobiDB-lite"/>
    </source>
</evidence>
<organism evidence="4 5">
    <name type="scientific">Corynebacterium tuscaniense</name>
    <dbReference type="NCBI Taxonomy" id="302449"/>
    <lineage>
        <taxon>Bacteria</taxon>
        <taxon>Bacillati</taxon>
        <taxon>Actinomycetota</taxon>
        <taxon>Actinomycetes</taxon>
        <taxon>Mycobacteriales</taxon>
        <taxon>Corynebacteriaceae</taxon>
        <taxon>Corynebacterium</taxon>
    </lineage>
</organism>
<proteinExistence type="predicted"/>
<evidence type="ECO:0000259" key="3">
    <source>
        <dbReference type="Pfam" id="PF20177"/>
    </source>
</evidence>
<comment type="caution">
    <text evidence="4">The sequence shown here is derived from an EMBL/GenBank/DDBJ whole genome shotgun (WGS) entry which is preliminary data.</text>
</comment>
<dbReference type="InterPro" id="IPR046672">
    <property type="entry name" value="DUF6542"/>
</dbReference>
<dbReference type="Proteomes" id="UP000235836">
    <property type="component" value="Unassembled WGS sequence"/>
</dbReference>
<feature type="compositionally biased region" description="Pro residues" evidence="1">
    <location>
        <begin position="181"/>
        <end position="196"/>
    </location>
</feature>
<protein>
    <recommendedName>
        <fullName evidence="3">DUF6542 domain-containing protein</fullName>
    </recommendedName>
</protein>
<dbReference type="EMBL" id="PNHG01000001">
    <property type="protein sequence ID" value="PMC65490.1"/>
    <property type="molecule type" value="Genomic_DNA"/>
</dbReference>
<sequence>MSGFSLGSGLSILIAALVTGGLISLYTQVIGWHFLAIFALASIIVATFVNPRGLFITVVSIPLLFTFFLLATGTLNAYFSLPEGQTSLGRTSVLVILYPLVQFFPVLAAVTLGALFITVVRYLLLKRLNDDIQRHELRQRRRTNEANRRTAREASRSRHLPKRKAEPAPERPVERTAELQPQPPIKRTPQRPAAPKPRPRRPDSAPTPASTAKRTSRSRSRSLNGNSNQVTVEELLARRRREREASKKTSTSRVRHRLSDDLYGD</sequence>
<dbReference type="Pfam" id="PF20177">
    <property type="entry name" value="DUF6542"/>
    <property type="match status" value="1"/>
</dbReference>
<evidence type="ECO:0000256" key="2">
    <source>
        <dbReference type="SAM" id="Phobius"/>
    </source>
</evidence>
<evidence type="ECO:0000313" key="4">
    <source>
        <dbReference type="EMBL" id="PMC65490.1"/>
    </source>
</evidence>
<feature type="transmembrane region" description="Helical" evidence="2">
    <location>
        <begin position="101"/>
        <end position="124"/>
    </location>
</feature>
<gene>
    <name evidence="4" type="ORF">CJ203_01075</name>
</gene>
<feature type="compositionally biased region" description="Basic and acidic residues" evidence="1">
    <location>
        <begin position="139"/>
        <end position="156"/>
    </location>
</feature>
<keyword evidence="2" id="KW-0472">Membrane</keyword>
<feature type="region of interest" description="Disordered" evidence="1">
    <location>
        <begin position="139"/>
        <end position="265"/>
    </location>
</feature>
<feature type="domain" description="DUF6542" evidence="3">
    <location>
        <begin position="8"/>
        <end position="127"/>
    </location>
</feature>
<dbReference type="AlphaFoldDB" id="A0A2N6T837"/>
<feature type="transmembrane region" description="Helical" evidence="2">
    <location>
        <begin position="30"/>
        <end position="49"/>
    </location>
</feature>
<evidence type="ECO:0000313" key="5">
    <source>
        <dbReference type="Proteomes" id="UP000235836"/>
    </source>
</evidence>
<accession>A0A2N6T837</accession>
<keyword evidence="2" id="KW-1133">Transmembrane helix</keyword>
<feature type="compositionally biased region" description="Basic and acidic residues" evidence="1">
    <location>
        <begin position="163"/>
        <end position="177"/>
    </location>
</feature>
<keyword evidence="5" id="KW-1185">Reference proteome</keyword>
<reference evidence="4 5" key="1">
    <citation type="submission" date="2017-09" db="EMBL/GenBank/DDBJ databases">
        <title>Bacterial strain isolated from the female urinary microbiota.</title>
        <authorList>
            <person name="Thomas-White K."/>
            <person name="Kumar N."/>
            <person name="Forster S."/>
            <person name="Putonti C."/>
            <person name="Lawley T."/>
            <person name="Wolfe A.J."/>
        </authorList>
    </citation>
    <scope>NUCLEOTIDE SEQUENCE [LARGE SCALE GENOMIC DNA]</scope>
    <source>
        <strain evidence="4 5">UMB0792</strain>
    </source>
</reference>